<organism evidence="1 2">
    <name type="scientific">Parafilimonas terrae</name>
    <dbReference type="NCBI Taxonomy" id="1465490"/>
    <lineage>
        <taxon>Bacteria</taxon>
        <taxon>Pseudomonadati</taxon>
        <taxon>Bacteroidota</taxon>
        <taxon>Chitinophagia</taxon>
        <taxon>Chitinophagales</taxon>
        <taxon>Chitinophagaceae</taxon>
        <taxon>Parafilimonas</taxon>
    </lineage>
</organism>
<gene>
    <name evidence="1" type="ORF">SAMN05444277_105104</name>
</gene>
<dbReference type="STRING" id="1465490.SAMN05444277_105104"/>
<dbReference type="EMBL" id="FOXQ01000005">
    <property type="protein sequence ID" value="SFQ09146.1"/>
    <property type="molecule type" value="Genomic_DNA"/>
</dbReference>
<dbReference type="Proteomes" id="UP000199031">
    <property type="component" value="Unassembled WGS sequence"/>
</dbReference>
<reference evidence="1 2" key="1">
    <citation type="submission" date="2016-10" db="EMBL/GenBank/DDBJ databases">
        <authorList>
            <person name="de Groot N.N."/>
        </authorList>
    </citation>
    <scope>NUCLEOTIDE SEQUENCE [LARGE SCALE GENOMIC DNA]</scope>
    <source>
        <strain evidence="1 2">DSM 28286</strain>
    </source>
</reference>
<proteinExistence type="predicted"/>
<evidence type="ECO:0000313" key="2">
    <source>
        <dbReference type="Proteomes" id="UP000199031"/>
    </source>
</evidence>
<name>A0A1I5VQ78_9BACT</name>
<dbReference type="RefSeq" id="WP_090657858.1">
    <property type="nucleotide sequence ID" value="NZ_FOXQ01000005.1"/>
</dbReference>
<sequence>MISKRQIIEVIEAMPEEEFTDVELVIEEIVLLEKIKKGLAAMEKSEVLSEDQVDKLSEEW</sequence>
<dbReference type="AlphaFoldDB" id="A0A1I5VQ78"/>
<protein>
    <submittedName>
        <fullName evidence="1">Uncharacterized protein</fullName>
    </submittedName>
</protein>
<keyword evidence="2" id="KW-1185">Reference proteome</keyword>
<evidence type="ECO:0000313" key="1">
    <source>
        <dbReference type="EMBL" id="SFQ09146.1"/>
    </source>
</evidence>
<accession>A0A1I5VQ78</accession>